<accession>A0A4Q7DV90</accession>
<organism evidence="1 2">
    <name type="scientific">Lactobacillus delbrueckii</name>
    <dbReference type="NCBI Taxonomy" id="1584"/>
    <lineage>
        <taxon>Bacteria</taxon>
        <taxon>Bacillati</taxon>
        <taxon>Bacillota</taxon>
        <taxon>Bacilli</taxon>
        <taxon>Lactobacillales</taxon>
        <taxon>Lactobacillaceae</taxon>
        <taxon>Lactobacillus</taxon>
    </lineage>
</organism>
<dbReference type="AlphaFoldDB" id="A0A4Q7DV90"/>
<protein>
    <submittedName>
        <fullName evidence="1">Putative 3' end of dipeptide transport system</fullName>
    </submittedName>
</protein>
<sequence length="42" mass="4987">MNQDYPVLPLYTMVEDHLVNSNLKGVLWHKVGMVDYTRAYFK</sequence>
<gene>
    <name evidence="1" type="ORF">LDELB18P1_0953</name>
</gene>
<proteinExistence type="predicted"/>
<reference evidence="1 2" key="1">
    <citation type="submission" date="2019-01" db="EMBL/GenBank/DDBJ databases">
        <title>Colonization of the human gut by bovine bacteria present in Parmesan cheese.</title>
        <authorList>
            <person name="Lugli G.A."/>
            <person name="Milani C."/>
        </authorList>
    </citation>
    <scope>NUCLEOTIDE SEQUENCE [LARGE SCALE GENOMIC DNA]</scope>
    <source>
        <strain evidence="1 2">LDELB18P1</strain>
    </source>
</reference>
<dbReference type="Proteomes" id="UP000292818">
    <property type="component" value="Unassembled WGS sequence"/>
</dbReference>
<comment type="caution">
    <text evidence="1">The sequence shown here is derived from an EMBL/GenBank/DDBJ whole genome shotgun (WGS) entry which is preliminary data.</text>
</comment>
<evidence type="ECO:0000313" key="2">
    <source>
        <dbReference type="Proteomes" id="UP000292818"/>
    </source>
</evidence>
<dbReference type="EMBL" id="SETJ01000040">
    <property type="protein sequence ID" value="RZM16478.1"/>
    <property type="molecule type" value="Genomic_DNA"/>
</dbReference>
<evidence type="ECO:0000313" key="1">
    <source>
        <dbReference type="EMBL" id="RZM16478.1"/>
    </source>
</evidence>
<name>A0A4Q7DV90_9LACO</name>